<gene>
    <name evidence="2" type="ORF">EYF80_020436</name>
</gene>
<evidence type="ECO:0000313" key="2">
    <source>
        <dbReference type="EMBL" id="TNN69285.1"/>
    </source>
</evidence>
<feature type="compositionally biased region" description="Basic and acidic residues" evidence="1">
    <location>
        <begin position="281"/>
        <end position="299"/>
    </location>
</feature>
<dbReference type="Proteomes" id="UP000314294">
    <property type="component" value="Unassembled WGS sequence"/>
</dbReference>
<sequence>MMDKWMPTFESLHGLAQLVYGIAGIPGQVPHRVLDVFLPSGALTSGLARRRLGCRLAAHQLGVELLDGALMAHDGLLLLQDGLPEVDDRVPQLVLHGAAALDTVSRGAKPAARLCARGNGVTHEAATCSILASHRASTEKLSASNCTSSQRNTLSQAFPWLQVLKSEGPFEVLAIDEDGLLPLFATATGETSAVPQPLWADSRGWRLFAGDKTCWRTERHEIRTSRDPGTLNEDRRPGTDDEPRLNGPGCALDLNCDARRQPTAGADLAIRKKEAAFLEREREEIENKRGEDGAEREGTGGEEAGGRLPGCATASRHATAVAGGGSSGRSARHCEPTGTERARESGCHMERERE</sequence>
<comment type="caution">
    <text evidence="2">The sequence shown here is derived from an EMBL/GenBank/DDBJ whole genome shotgun (WGS) entry which is preliminary data.</text>
</comment>
<feature type="compositionally biased region" description="Basic and acidic residues" evidence="1">
    <location>
        <begin position="220"/>
        <end position="244"/>
    </location>
</feature>
<evidence type="ECO:0000313" key="3">
    <source>
        <dbReference type="Proteomes" id="UP000314294"/>
    </source>
</evidence>
<feature type="region of interest" description="Disordered" evidence="1">
    <location>
        <begin position="220"/>
        <end position="247"/>
    </location>
</feature>
<dbReference type="EMBL" id="SRLO01000177">
    <property type="protein sequence ID" value="TNN69285.1"/>
    <property type="molecule type" value="Genomic_DNA"/>
</dbReference>
<feature type="region of interest" description="Disordered" evidence="1">
    <location>
        <begin position="281"/>
        <end position="354"/>
    </location>
</feature>
<dbReference type="AlphaFoldDB" id="A0A4Z2HVG4"/>
<protein>
    <submittedName>
        <fullName evidence="2">Uncharacterized protein</fullName>
    </submittedName>
</protein>
<organism evidence="2 3">
    <name type="scientific">Liparis tanakae</name>
    <name type="common">Tanaka's snailfish</name>
    <dbReference type="NCBI Taxonomy" id="230148"/>
    <lineage>
        <taxon>Eukaryota</taxon>
        <taxon>Metazoa</taxon>
        <taxon>Chordata</taxon>
        <taxon>Craniata</taxon>
        <taxon>Vertebrata</taxon>
        <taxon>Euteleostomi</taxon>
        <taxon>Actinopterygii</taxon>
        <taxon>Neopterygii</taxon>
        <taxon>Teleostei</taxon>
        <taxon>Neoteleostei</taxon>
        <taxon>Acanthomorphata</taxon>
        <taxon>Eupercaria</taxon>
        <taxon>Perciformes</taxon>
        <taxon>Cottioidei</taxon>
        <taxon>Cottales</taxon>
        <taxon>Liparidae</taxon>
        <taxon>Liparis</taxon>
    </lineage>
</organism>
<keyword evidence="3" id="KW-1185">Reference proteome</keyword>
<feature type="compositionally biased region" description="Basic and acidic residues" evidence="1">
    <location>
        <begin position="332"/>
        <end position="354"/>
    </location>
</feature>
<name>A0A4Z2HVG4_9TELE</name>
<reference evidence="2 3" key="1">
    <citation type="submission" date="2019-03" db="EMBL/GenBank/DDBJ databases">
        <title>First draft genome of Liparis tanakae, snailfish: a comprehensive survey of snailfish specific genes.</title>
        <authorList>
            <person name="Kim W."/>
            <person name="Song I."/>
            <person name="Jeong J.-H."/>
            <person name="Kim D."/>
            <person name="Kim S."/>
            <person name="Ryu S."/>
            <person name="Song J.Y."/>
            <person name="Lee S.K."/>
        </authorList>
    </citation>
    <scope>NUCLEOTIDE SEQUENCE [LARGE SCALE GENOMIC DNA]</scope>
    <source>
        <tissue evidence="2">Muscle</tissue>
    </source>
</reference>
<evidence type="ECO:0000256" key="1">
    <source>
        <dbReference type="SAM" id="MobiDB-lite"/>
    </source>
</evidence>
<accession>A0A4Z2HVG4</accession>
<proteinExistence type="predicted"/>